<keyword evidence="3" id="KW-0507">mRNA processing</keyword>
<feature type="region of interest" description="Disordered" evidence="5">
    <location>
        <begin position="302"/>
        <end position="321"/>
    </location>
</feature>
<evidence type="ECO:0000259" key="6">
    <source>
        <dbReference type="Pfam" id="PF05182"/>
    </source>
</evidence>
<evidence type="ECO:0000256" key="4">
    <source>
        <dbReference type="ARBA" id="ARBA00023242"/>
    </source>
</evidence>
<dbReference type="InterPro" id="IPR044976">
    <property type="entry name" value="FIPS5/FIPS3-like"/>
</dbReference>
<comment type="similarity">
    <text evidence="2">Belongs to the FIP1 family.</text>
</comment>
<evidence type="ECO:0000256" key="3">
    <source>
        <dbReference type="ARBA" id="ARBA00022664"/>
    </source>
</evidence>
<feature type="domain" description="Pre-mRNA polyadenylation factor Fip1" evidence="6">
    <location>
        <begin position="192"/>
        <end position="234"/>
    </location>
</feature>
<comment type="caution">
    <text evidence="7">The sequence shown here is derived from an EMBL/GenBank/DDBJ whole genome shotgun (WGS) entry which is preliminary data.</text>
</comment>
<dbReference type="AlphaFoldDB" id="A0A9N9C6I5"/>
<dbReference type="PANTHER" id="PTHR36884">
    <property type="entry name" value="FIP1[III]-LIKE PROTEIN"/>
    <property type="match status" value="1"/>
</dbReference>
<evidence type="ECO:0000256" key="1">
    <source>
        <dbReference type="ARBA" id="ARBA00004123"/>
    </source>
</evidence>
<name>A0A9N9C6I5_9GLOM</name>
<feature type="compositionally biased region" description="Polar residues" evidence="5">
    <location>
        <begin position="142"/>
        <end position="156"/>
    </location>
</feature>
<keyword evidence="8" id="KW-1185">Reference proteome</keyword>
<gene>
    <name evidence="7" type="ORF">DEBURN_LOCUS9127</name>
</gene>
<reference evidence="7" key="1">
    <citation type="submission" date="2021-06" db="EMBL/GenBank/DDBJ databases">
        <authorList>
            <person name="Kallberg Y."/>
            <person name="Tangrot J."/>
            <person name="Rosling A."/>
        </authorList>
    </citation>
    <scope>NUCLEOTIDE SEQUENCE</scope>
    <source>
        <strain evidence="7">AZ414A</strain>
    </source>
</reference>
<evidence type="ECO:0000256" key="5">
    <source>
        <dbReference type="SAM" id="MobiDB-lite"/>
    </source>
</evidence>
<protein>
    <submittedName>
        <fullName evidence="7">9293_t:CDS:1</fullName>
    </submittedName>
</protein>
<keyword evidence="4" id="KW-0539">Nucleus</keyword>
<evidence type="ECO:0000313" key="7">
    <source>
        <dbReference type="EMBL" id="CAG8592478.1"/>
    </source>
</evidence>
<feature type="region of interest" description="Disordered" evidence="5">
    <location>
        <begin position="248"/>
        <end position="289"/>
    </location>
</feature>
<feature type="compositionally biased region" description="Pro residues" evidence="5">
    <location>
        <begin position="513"/>
        <end position="522"/>
    </location>
</feature>
<dbReference type="Proteomes" id="UP000789706">
    <property type="component" value="Unassembled WGS sequence"/>
</dbReference>
<feature type="region of interest" description="Disordered" evidence="5">
    <location>
        <begin position="1"/>
        <end position="26"/>
    </location>
</feature>
<organism evidence="7 8">
    <name type="scientific">Diversispora eburnea</name>
    <dbReference type="NCBI Taxonomy" id="1213867"/>
    <lineage>
        <taxon>Eukaryota</taxon>
        <taxon>Fungi</taxon>
        <taxon>Fungi incertae sedis</taxon>
        <taxon>Mucoromycota</taxon>
        <taxon>Glomeromycotina</taxon>
        <taxon>Glomeromycetes</taxon>
        <taxon>Diversisporales</taxon>
        <taxon>Diversisporaceae</taxon>
        <taxon>Diversispora</taxon>
    </lineage>
</organism>
<sequence length="603" mass="67689">MSEIPEGSHNEFDDDDDNFLYGSLENEPMKSNISNIENEVKISTKIKTEEIEDDDLFDIYGEDSNNDSNNVNESLRQIGTDTTAMLTDTTTMFEENLRQIGTDTTTTKIDDNEDEEFEDDDSESDIEIIMDSVPQPKPADNGTRNSLVNIKPNSFNKPIGPQRNEGGQTSSSRTPGVDINAIGNIDGTSIYDVDLDSFEDKPWRKPGADITDYFNYGFNEYTWKAYCAKQKQMREDQHSRKKIHVYESKQEVNNLPPELQSISQPQSGGDHPRFQQQRGRGRRGRDQDDSVIQVVSSEREAALEELEPLPQPTIMDNHQNDDYGMESSYPQDFQGHSPPMGMGMFPPPEIQMGPLPSFFMGNPEMPPSGPMGFDPSYRNNQAIRNMNNIGNMGNMMRPNMPGMTNRMPPSMTGNIPGGMTSGMTGGMPGMSRGMPGGMVGRGRGMTMDERPFFGMEDQPWEMENRNTQNFRPVFQGRPPTGPMHGTGVNRTEYNDWEHSPPPDAPFSHRMRPPFRPGAPPTGPADHRGLSASVESPGSNQGEEERSGDRSASGSVERSHPGAYDRDNRGYPRSREEERWDGSRKRTTGEAPRDDDEFRAKRRH</sequence>
<feature type="compositionally biased region" description="Basic and acidic residues" evidence="5">
    <location>
        <begin position="1"/>
        <end position="11"/>
    </location>
</feature>
<proteinExistence type="inferred from homology"/>
<feature type="compositionally biased region" description="Basic and acidic residues" evidence="5">
    <location>
        <begin position="556"/>
        <end position="603"/>
    </location>
</feature>
<feature type="region of interest" description="Disordered" evidence="5">
    <location>
        <begin position="470"/>
        <end position="603"/>
    </location>
</feature>
<dbReference type="EMBL" id="CAJVPK010001600">
    <property type="protein sequence ID" value="CAG8592478.1"/>
    <property type="molecule type" value="Genomic_DNA"/>
</dbReference>
<dbReference type="Pfam" id="PF05182">
    <property type="entry name" value="Fip1"/>
    <property type="match status" value="1"/>
</dbReference>
<dbReference type="GO" id="GO:0005634">
    <property type="term" value="C:nucleus"/>
    <property type="evidence" value="ECO:0007669"/>
    <property type="project" value="UniProtKB-SubCell"/>
</dbReference>
<dbReference type="PANTHER" id="PTHR36884:SF4">
    <property type="entry name" value="FIP1[III]-LIKE PROTEIN"/>
    <property type="match status" value="1"/>
</dbReference>
<feature type="region of interest" description="Disordered" evidence="5">
    <location>
        <begin position="132"/>
        <end position="177"/>
    </location>
</feature>
<comment type="subcellular location">
    <subcellularLocation>
        <location evidence="1">Nucleus</location>
    </subcellularLocation>
</comment>
<dbReference type="GO" id="GO:0006397">
    <property type="term" value="P:mRNA processing"/>
    <property type="evidence" value="ECO:0007669"/>
    <property type="project" value="UniProtKB-KW"/>
</dbReference>
<accession>A0A9N9C6I5</accession>
<evidence type="ECO:0000313" key="8">
    <source>
        <dbReference type="Proteomes" id="UP000789706"/>
    </source>
</evidence>
<dbReference type="OrthoDB" id="1917198at2759"/>
<evidence type="ECO:0000256" key="2">
    <source>
        <dbReference type="ARBA" id="ARBA00007459"/>
    </source>
</evidence>
<dbReference type="InterPro" id="IPR007854">
    <property type="entry name" value="Fip1_dom"/>
</dbReference>
<feature type="compositionally biased region" description="Polar residues" evidence="5">
    <location>
        <begin position="165"/>
        <end position="174"/>
    </location>
</feature>